<dbReference type="Proteomes" id="UP001181355">
    <property type="component" value="Chromosome"/>
</dbReference>
<dbReference type="PANTHER" id="PTHR46112">
    <property type="entry name" value="AMINOPEPTIDASE"/>
    <property type="match status" value="1"/>
</dbReference>
<reference evidence="2" key="1">
    <citation type="submission" date="2023-09" db="EMBL/GenBank/DDBJ databases">
        <title>Undibacterium sp. 20NA77.5 isolated from freshwater.</title>
        <authorList>
            <person name="Le V."/>
            <person name="Ko S.-R."/>
            <person name="Ahn C.-Y."/>
            <person name="Oh H.-M."/>
        </authorList>
    </citation>
    <scope>NUCLEOTIDE SEQUENCE</scope>
    <source>
        <strain evidence="2">20NA77.5</strain>
    </source>
</reference>
<keyword evidence="3" id="KW-1185">Reference proteome</keyword>
<dbReference type="InterPro" id="IPR050659">
    <property type="entry name" value="Peptidase_M24B"/>
</dbReference>
<dbReference type="PANTHER" id="PTHR46112:SF2">
    <property type="entry name" value="XAA-PRO AMINOPEPTIDASE P-RELATED"/>
    <property type="match status" value="1"/>
</dbReference>
<evidence type="ECO:0000259" key="1">
    <source>
        <dbReference type="Pfam" id="PF00557"/>
    </source>
</evidence>
<sequence length="235" mass="27327">MKPDLRTIEQYRQIQDAAKKVLRELPGQLSIHDTEASIASKAVTMLAELGYPETWYYDCPAQVLLGSRSCLSISGRQYSPQNEAIGGQNLISIDLSPKLGDIWGDCSRTFAFEFGTWVEDPKTREYLNGFQFQQYIHAELMRWLKPHHTLHQLFDWANVRIREKGFVNLDFRGNVGHSIATTRDDRHFIQADDHTQLGDIHFFSFEPFVRVKGGHWGFKHEEIYYFNEQEQLICL</sequence>
<dbReference type="EMBL" id="CP133720">
    <property type="protein sequence ID" value="WMW79154.1"/>
    <property type="molecule type" value="Genomic_DNA"/>
</dbReference>
<protein>
    <submittedName>
        <fullName evidence="2">M24 family metallopeptidase</fullName>
    </submittedName>
</protein>
<accession>A0ABY9RDB1</accession>
<dbReference type="Pfam" id="PF00557">
    <property type="entry name" value="Peptidase_M24"/>
    <property type="match status" value="1"/>
</dbReference>
<name>A0ABY9RDB1_9BURK</name>
<evidence type="ECO:0000313" key="2">
    <source>
        <dbReference type="EMBL" id="WMW79154.1"/>
    </source>
</evidence>
<proteinExistence type="predicted"/>
<gene>
    <name evidence="2" type="ORF">RF679_10885</name>
</gene>
<evidence type="ECO:0000313" key="3">
    <source>
        <dbReference type="Proteomes" id="UP001181355"/>
    </source>
</evidence>
<dbReference type="InterPro" id="IPR000994">
    <property type="entry name" value="Pept_M24"/>
</dbReference>
<dbReference type="RefSeq" id="WP_309480654.1">
    <property type="nucleotide sequence ID" value="NZ_CP133720.1"/>
</dbReference>
<dbReference type="Gene3D" id="3.90.230.10">
    <property type="entry name" value="Creatinase/methionine aminopeptidase superfamily"/>
    <property type="match status" value="1"/>
</dbReference>
<feature type="domain" description="Peptidase M24" evidence="1">
    <location>
        <begin position="9"/>
        <end position="225"/>
    </location>
</feature>
<dbReference type="InterPro" id="IPR036005">
    <property type="entry name" value="Creatinase/aminopeptidase-like"/>
</dbReference>
<organism evidence="2 3">
    <name type="scientific">Undibacterium cyanobacteriorum</name>
    <dbReference type="NCBI Taxonomy" id="3073561"/>
    <lineage>
        <taxon>Bacteria</taxon>
        <taxon>Pseudomonadati</taxon>
        <taxon>Pseudomonadota</taxon>
        <taxon>Betaproteobacteria</taxon>
        <taxon>Burkholderiales</taxon>
        <taxon>Oxalobacteraceae</taxon>
        <taxon>Undibacterium</taxon>
    </lineage>
</organism>
<dbReference type="SUPFAM" id="SSF55920">
    <property type="entry name" value="Creatinase/aminopeptidase"/>
    <property type="match status" value="1"/>
</dbReference>